<dbReference type="PANTHER" id="PTHR38588">
    <property type="entry name" value="BLL0334 PROTEIN"/>
    <property type="match status" value="1"/>
</dbReference>
<dbReference type="PANTHER" id="PTHR38588:SF1">
    <property type="entry name" value="BLL0334 PROTEIN"/>
    <property type="match status" value="1"/>
</dbReference>
<dbReference type="SUPFAM" id="SSF55961">
    <property type="entry name" value="Bet v1-like"/>
    <property type="match status" value="1"/>
</dbReference>
<keyword evidence="2" id="KW-1185">Reference proteome</keyword>
<dbReference type="Proteomes" id="UP000765802">
    <property type="component" value="Unassembled WGS sequence"/>
</dbReference>
<sequence length="147" mass="16005">MQLNGKHTVNAAPSVIWKMLMDTDVLAKIVPGISRLEKTGDNTYKSILDIKLGPVNSSFTGNLQMEDISEEKGFALKVQQHSKIGNANAAIKIDLLPLGENQTEIQFDGQAKMTGLLASMGQRVMGGVSATLTKQFFANLEKELDKQ</sequence>
<reference evidence="1 2" key="1">
    <citation type="submission" date="2016-07" db="EMBL/GenBank/DDBJ databases">
        <title>Genome analysis of Flavihumibacter stibioxidans YS-17.</title>
        <authorList>
            <person name="Shi K."/>
            <person name="Han Y."/>
            <person name="Wang G."/>
        </authorList>
    </citation>
    <scope>NUCLEOTIDE SEQUENCE [LARGE SCALE GENOMIC DNA]</scope>
    <source>
        <strain evidence="1 2">YS-17</strain>
    </source>
</reference>
<accession>A0ABR7MB78</accession>
<dbReference type="CDD" id="cd05018">
    <property type="entry name" value="CoxG"/>
    <property type="match status" value="1"/>
</dbReference>
<organism evidence="1 2">
    <name type="scientific">Flavihumibacter stibioxidans</name>
    <dbReference type="NCBI Taxonomy" id="1834163"/>
    <lineage>
        <taxon>Bacteria</taxon>
        <taxon>Pseudomonadati</taxon>
        <taxon>Bacteroidota</taxon>
        <taxon>Chitinophagia</taxon>
        <taxon>Chitinophagales</taxon>
        <taxon>Chitinophagaceae</taxon>
        <taxon>Flavihumibacter</taxon>
    </lineage>
</organism>
<gene>
    <name evidence="1" type="ORF">BC349_14240</name>
</gene>
<dbReference type="InterPro" id="IPR010419">
    <property type="entry name" value="CO_DH_gsu"/>
</dbReference>
<name>A0ABR7MB78_9BACT</name>
<dbReference type="Pfam" id="PF06240">
    <property type="entry name" value="COXG"/>
    <property type="match status" value="1"/>
</dbReference>
<dbReference type="RefSeq" id="WP_187257533.1">
    <property type="nucleotide sequence ID" value="NZ_JBHULF010000006.1"/>
</dbReference>
<dbReference type="Gene3D" id="3.30.530.20">
    <property type="match status" value="1"/>
</dbReference>
<evidence type="ECO:0000313" key="1">
    <source>
        <dbReference type="EMBL" id="MBC6492217.1"/>
    </source>
</evidence>
<comment type="caution">
    <text evidence="1">The sequence shown here is derived from an EMBL/GenBank/DDBJ whole genome shotgun (WGS) entry which is preliminary data.</text>
</comment>
<proteinExistence type="predicted"/>
<dbReference type="InterPro" id="IPR023393">
    <property type="entry name" value="START-like_dom_sf"/>
</dbReference>
<dbReference type="EMBL" id="MBUA01000027">
    <property type="protein sequence ID" value="MBC6492217.1"/>
    <property type="molecule type" value="Genomic_DNA"/>
</dbReference>
<evidence type="ECO:0000313" key="2">
    <source>
        <dbReference type="Proteomes" id="UP000765802"/>
    </source>
</evidence>
<protein>
    <submittedName>
        <fullName evidence="1">Carbon monoxide dehydrogenase</fullName>
    </submittedName>
</protein>